<keyword evidence="4" id="KW-1185">Reference proteome</keyword>
<dbReference type="InterPro" id="IPR001173">
    <property type="entry name" value="Glyco_trans_2-like"/>
</dbReference>
<dbReference type="SUPFAM" id="SSF53448">
    <property type="entry name" value="Nucleotide-diphospho-sugar transferases"/>
    <property type="match status" value="1"/>
</dbReference>
<name>A0ABN3BZF4_9MICC</name>
<proteinExistence type="predicted"/>
<reference evidence="3 4" key="1">
    <citation type="journal article" date="2019" name="Int. J. Syst. Evol. Microbiol.">
        <title>The Global Catalogue of Microorganisms (GCM) 10K type strain sequencing project: providing services to taxonomists for standard genome sequencing and annotation.</title>
        <authorList>
            <consortium name="The Broad Institute Genomics Platform"/>
            <consortium name="The Broad Institute Genome Sequencing Center for Infectious Disease"/>
            <person name="Wu L."/>
            <person name="Ma J."/>
        </authorList>
    </citation>
    <scope>NUCLEOTIDE SEQUENCE [LARGE SCALE GENOMIC DNA]</scope>
    <source>
        <strain evidence="3 4">JCM 16034</strain>
    </source>
</reference>
<protein>
    <recommendedName>
        <fullName evidence="2">Glycosyltransferase 2-like domain-containing protein</fullName>
    </recommendedName>
</protein>
<feature type="coiled-coil region" evidence="1">
    <location>
        <begin position="278"/>
        <end position="305"/>
    </location>
</feature>
<evidence type="ECO:0000259" key="2">
    <source>
        <dbReference type="Pfam" id="PF00535"/>
    </source>
</evidence>
<dbReference type="PANTHER" id="PTHR43685:SF2">
    <property type="entry name" value="GLYCOSYLTRANSFERASE 2-LIKE DOMAIN-CONTAINING PROTEIN"/>
    <property type="match status" value="1"/>
</dbReference>
<dbReference type="PANTHER" id="PTHR43685">
    <property type="entry name" value="GLYCOSYLTRANSFERASE"/>
    <property type="match status" value="1"/>
</dbReference>
<dbReference type="RefSeq" id="WP_344300578.1">
    <property type="nucleotide sequence ID" value="NZ_BAAAQW010000009.1"/>
</dbReference>
<dbReference type="Gene3D" id="3.90.550.10">
    <property type="entry name" value="Spore Coat Polysaccharide Biosynthesis Protein SpsA, Chain A"/>
    <property type="match status" value="1"/>
</dbReference>
<keyword evidence="1" id="KW-0175">Coiled coil</keyword>
<sequence length="326" mass="36786">MSRPSARVAIVTRTKNRPRLLRRAIEDILQQTFGDWTLVVVNDGGDSADVDAVLADFQERLAGRLLVLHHAESLGMEAASNRGIAAADSEYIAVHDDDDEWAPEFLATTVAHLDSHPDDGGVTVETEIVFEKLTDTGREVEERVIFEPQLHAITLVDQLHYNRFVPISFLFRRSVYDELGGFDESLAVVGDWEFHLRFLVRHHIGYVKGRPLAFWNQRRGATDADANSVIAGDLDHHVYSLKVRDRLVREHAAAYGLGPLVYQRELMAAEVGRFHARIDELQRGQEVLLEEVRALRAALDEERQARGAWSQLPGKAFQQARSALRR</sequence>
<evidence type="ECO:0000256" key="1">
    <source>
        <dbReference type="SAM" id="Coils"/>
    </source>
</evidence>
<comment type="caution">
    <text evidence="3">The sequence shown here is derived from an EMBL/GenBank/DDBJ whole genome shotgun (WGS) entry which is preliminary data.</text>
</comment>
<accession>A0ABN3BZF4</accession>
<evidence type="ECO:0000313" key="3">
    <source>
        <dbReference type="EMBL" id="GAA2202259.1"/>
    </source>
</evidence>
<feature type="domain" description="Glycosyltransferase 2-like" evidence="2">
    <location>
        <begin position="10"/>
        <end position="179"/>
    </location>
</feature>
<evidence type="ECO:0000313" key="4">
    <source>
        <dbReference type="Proteomes" id="UP001500432"/>
    </source>
</evidence>
<gene>
    <name evidence="3" type="ORF">GCM10009849_30000</name>
</gene>
<dbReference type="InterPro" id="IPR050834">
    <property type="entry name" value="Glycosyltransf_2"/>
</dbReference>
<organism evidence="3 4">
    <name type="scientific">Sinomonas flava</name>
    <dbReference type="NCBI Taxonomy" id="496857"/>
    <lineage>
        <taxon>Bacteria</taxon>
        <taxon>Bacillati</taxon>
        <taxon>Actinomycetota</taxon>
        <taxon>Actinomycetes</taxon>
        <taxon>Micrococcales</taxon>
        <taxon>Micrococcaceae</taxon>
        <taxon>Sinomonas</taxon>
    </lineage>
</organism>
<dbReference type="EMBL" id="BAAAQW010000009">
    <property type="protein sequence ID" value="GAA2202259.1"/>
    <property type="molecule type" value="Genomic_DNA"/>
</dbReference>
<dbReference type="Pfam" id="PF00535">
    <property type="entry name" value="Glycos_transf_2"/>
    <property type="match status" value="1"/>
</dbReference>
<dbReference type="Proteomes" id="UP001500432">
    <property type="component" value="Unassembled WGS sequence"/>
</dbReference>
<dbReference type="InterPro" id="IPR029044">
    <property type="entry name" value="Nucleotide-diphossugar_trans"/>
</dbReference>